<keyword evidence="1" id="KW-0479">Metal-binding</keyword>
<dbReference type="FunFam" id="1.10.10.10:FF:000087">
    <property type="entry name" value="Transcriptional adapter 2"/>
    <property type="match status" value="1"/>
</dbReference>
<evidence type="ECO:0000256" key="5">
    <source>
        <dbReference type="PROSITE-ProRule" id="PRU00228"/>
    </source>
</evidence>
<dbReference type="SMART" id="SM00717">
    <property type="entry name" value="SANT"/>
    <property type="match status" value="1"/>
</dbReference>
<dbReference type="GO" id="GO:0006357">
    <property type="term" value="P:regulation of transcription by RNA polymerase II"/>
    <property type="evidence" value="ECO:0007669"/>
    <property type="project" value="TreeGrafter"/>
</dbReference>
<feature type="domain" description="ZZ-type" evidence="8">
    <location>
        <begin position="32"/>
        <end position="88"/>
    </location>
</feature>
<name>A0AAW1PIL9_9CHLO</name>
<evidence type="ECO:0000259" key="8">
    <source>
        <dbReference type="PROSITE" id="PS50135"/>
    </source>
</evidence>
<dbReference type="CDD" id="cd00167">
    <property type="entry name" value="SANT"/>
    <property type="match status" value="1"/>
</dbReference>
<dbReference type="InterPro" id="IPR017884">
    <property type="entry name" value="SANT_dom"/>
</dbReference>
<dbReference type="Gene3D" id="1.10.10.10">
    <property type="entry name" value="Winged helix-like DNA-binding domain superfamily/Winged helix DNA-binding domain"/>
    <property type="match status" value="1"/>
</dbReference>
<dbReference type="GO" id="GO:0005634">
    <property type="term" value="C:nucleus"/>
    <property type="evidence" value="ECO:0007669"/>
    <property type="project" value="TreeGrafter"/>
</dbReference>
<evidence type="ECO:0000313" key="11">
    <source>
        <dbReference type="EMBL" id="KAK9807904.1"/>
    </source>
</evidence>
<dbReference type="PROSITE" id="PS01357">
    <property type="entry name" value="ZF_ZZ_1"/>
    <property type="match status" value="1"/>
</dbReference>
<keyword evidence="3" id="KW-0862">Zinc</keyword>
<accession>A0AAW1PIL9</accession>
<feature type="region of interest" description="Disordered" evidence="6">
    <location>
        <begin position="355"/>
        <end position="377"/>
    </location>
</feature>
<dbReference type="InterPro" id="IPR007526">
    <property type="entry name" value="SWIRM"/>
</dbReference>
<feature type="region of interest" description="Disordered" evidence="6">
    <location>
        <begin position="272"/>
        <end position="322"/>
    </location>
</feature>
<feature type="compositionally biased region" description="Basic and acidic residues" evidence="6">
    <location>
        <begin position="162"/>
        <end position="172"/>
    </location>
</feature>
<dbReference type="PANTHER" id="PTHR12374:SF20">
    <property type="entry name" value="TRANSCRIPTIONAL ADAPTER 2-ALPHA"/>
    <property type="match status" value="1"/>
</dbReference>
<evidence type="ECO:0008006" key="13">
    <source>
        <dbReference type="Google" id="ProtNLM"/>
    </source>
</evidence>
<evidence type="ECO:0000259" key="9">
    <source>
        <dbReference type="PROSITE" id="PS50934"/>
    </source>
</evidence>
<feature type="compositionally biased region" description="Basic and acidic residues" evidence="6">
    <location>
        <begin position="362"/>
        <end position="377"/>
    </location>
</feature>
<evidence type="ECO:0000256" key="4">
    <source>
        <dbReference type="ARBA" id="ARBA00023242"/>
    </source>
</evidence>
<evidence type="ECO:0000256" key="6">
    <source>
        <dbReference type="SAM" id="MobiDB-lite"/>
    </source>
</evidence>
<dbReference type="GO" id="GO:0003682">
    <property type="term" value="F:chromatin binding"/>
    <property type="evidence" value="ECO:0007669"/>
    <property type="project" value="TreeGrafter"/>
</dbReference>
<dbReference type="InterPro" id="IPR043145">
    <property type="entry name" value="Znf_ZZ_sf"/>
</dbReference>
<gene>
    <name evidence="11" type="ORF">WJX72_012486</name>
</gene>
<evidence type="ECO:0000313" key="12">
    <source>
        <dbReference type="Proteomes" id="UP001489004"/>
    </source>
</evidence>
<feature type="compositionally biased region" description="Low complexity" evidence="6">
    <location>
        <begin position="303"/>
        <end position="315"/>
    </location>
</feature>
<organism evidence="11 12">
    <name type="scientific">[Myrmecia] bisecta</name>
    <dbReference type="NCBI Taxonomy" id="41462"/>
    <lineage>
        <taxon>Eukaryota</taxon>
        <taxon>Viridiplantae</taxon>
        <taxon>Chlorophyta</taxon>
        <taxon>core chlorophytes</taxon>
        <taxon>Trebouxiophyceae</taxon>
        <taxon>Trebouxiales</taxon>
        <taxon>Trebouxiaceae</taxon>
        <taxon>Myrmecia</taxon>
    </lineage>
</organism>
<keyword evidence="4" id="KW-0539">Nucleus</keyword>
<dbReference type="Gene3D" id="3.30.60.90">
    <property type="match status" value="1"/>
</dbReference>
<dbReference type="PROSITE" id="PS50934">
    <property type="entry name" value="SWIRM"/>
    <property type="match status" value="1"/>
</dbReference>
<sequence>MPSQPTTASRNKRQRRAAQEHPLVKSHDANKRALYHCNYCQKDISNTVRIKCAVCPDFDLCLECFSVGVEITPHKNDHAYRIVDNLSFPLFHPSWGADEEMLLLEAIDMYGLGNWTAVSEHVGTKEELECKRHYLQIYVQSPAFPQPQPVPEMQFVDALQVAKDKQRQRQSDAHQLATHAADGPAVSAAGPTTGPSAQAAAAPEDESRAESKPASVAELEEDAQTRPVEIKQEVKTEPESEAGAAAAANDNAAQGDQQAEPMVIDDAGAGEHALEGSRAAKKARAGESLPADANESTNPLPEPGVAAAPEAEAPTMPKPDAEHAEHQVLGTRGMPHTSAEELRAQNEVTVATPAVGQGAPDADQHPKVKGAPDADQHPKVKVGANQIEITGFHAKRCEFEPEYDNEAEMVVAELDFREEDQDEEVSEKLQLMGIYNARLTERERRRAFIVERGLLNIKRQQAYDRKRTVSEREFHARMRVFARYSATQAEHEALVEGLLLEQRLRARIQELKELRRAGIRTFADADDFEAERRRKESGRAGPRDLRVTRVASDDATQLQQALAASAAQAGTPRELAKLGGNRGSGGSFSLAATPLPASEVKNAAAAIQSWRTRRGVNLDITALPGMDALSSKERELCASTRLLPPQYLLYKSILLRENERRGFLPRAEARSLFRLEPLRALRVYDLLVQHGWVKAAPDTTAALPQPASQTFLPVLEAAEVARQ</sequence>
<feature type="compositionally biased region" description="Low complexity" evidence="6">
    <location>
        <begin position="242"/>
        <end position="258"/>
    </location>
</feature>
<protein>
    <recommendedName>
        <fullName evidence="13">Transcriptional adapter</fullName>
    </recommendedName>
</protein>
<keyword evidence="12" id="KW-1185">Reference proteome</keyword>
<dbReference type="Pfam" id="PF22941">
    <property type="entry name" value="TADA2A-like_3rd"/>
    <property type="match status" value="1"/>
</dbReference>
<dbReference type="Pfam" id="PF25299">
    <property type="entry name" value="ZZ_ADA2"/>
    <property type="match status" value="1"/>
</dbReference>
<dbReference type="Pfam" id="PF00249">
    <property type="entry name" value="Myb_DNA-binding"/>
    <property type="match status" value="1"/>
</dbReference>
<dbReference type="InterPro" id="IPR036388">
    <property type="entry name" value="WH-like_DNA-bd_sf"/>
</dbReference>
<comment type="caution">
    <text evidence="11">The sequence shown here is derived from an EMBL/GenBank/DDBJ whole genome shotgun (WGS) entry which is preliminary data.</text>
</comment>
<dbReference type="EMBL" id="JALJOR010000012">
    <property type="protein sequence ID" value="KAK9807904.1"/>
    <property type="molecule type" value="Genomic_DNA"/>
</dbReference>
<evidence type="ECO:0000256" key="1">
    <source>
        <dbReference type="ARBA" id="ARBA00022723"/>
    </source>
</evidence>
<dbReference type="SUPFAM" id="SSF57850">
    <property type="entry name" value="RING/U-box"/>
    <property type="match status" value="1"/>
</dbReference>
<dbReference type="InterPro" id="IPR055141">
    <property type="entry name" value="TADA2A_B-like_dom"/>
</dbReference>
<feature type="domain" description="SANT" evidence="10">
    <location>
        <begin position="90"/>
        <end position="142"/>
    </location>
</feature>
<evidence type="ECO:0000259" key="7">
    <source>
        <dbReference type="PROSITE" id="PS50090"/>
    </source>
</evidence>
<dbReference type="InterPro" id="IPR041983">
    <property type="entry name" value="ADA2-like_ZZ"/>
</dbReference>
<dbReference type="PANTHER" id="PTHR12374">
    <property type="entry name" value="TRANSCRIPTIONAL ADAPTOR 2 ADA2 -RELATED"/>
    <property type="match status" value="1"/>
</dbReference>
<feature type="domain" description="SWIRM" evidence="9">
    <location>
        <begin position="609"/>
        <end position="704"/>
    </location>
</feature>
<dbReference type="FunFam" id="3.30.60.90:FF:000013">
    <property type="entry name" value="Transcriptional adapter"/>
    <property type="match status" value="1"/>
</dbReference>
<dbReference type="GO" id="GO:0008270">
    <property type="term" value="F:zinc ion binding"/>
    <property type="evidence" value="ECO:0007669"/>
    <property type="project" value="UniProtKB-KW"/>
</dbReference>
<dbReference type="PROSITE" id="PS50135">
    <property type="entry name" value="ZF_ZZ_2"/>
    <property type="match status" value="1"/>
</dbReference>
<dbReference type="Gene3D" id="1.10.10.60">
    <property type="entry name" value="Homeodomain-like"/>
    <property type="match status" value="1"/>
</dbReference>
<dbReference type="SMART" id="SM00291">
    <property type="entry name" value="ZnF_ZZ"/>
    <property type="match status" value="1"/>
</dbReference>
<feature type="region of interest" description="Disordered" evidence="6">
    <location>
        <begin position="1"/>
        <end position="23"/>
    </location>
</feature>
<dbReference type="InterPro" id="IPR000433">
    <property type="entry name" value="Znf_ZZ"/>
</dbReference>
<dbReference type="GO" id="GO:0003713">
    <property type="term" value="F:transcription coactivator activity"/>
    <property type="evidence" value="ECO:0007669"/>
    <property type="project" value="TreeGrafter"/>
</dbReference>
<feature type="compositionally biased region" description="Basic and acidic residues" evidence="6">
    <location>
        <begin position="228"/>
        <end position="238"/>
    </location>
</feature>
<dbReference type="SUPFAM" id="SSF46689">
    <property type="entry name" value="Homeodomain-like"/>
    <property type="match status" value="2"/>
</dbReference>
<dbReference type="PROSITE" id="PS50090">
    <property type="entry name" value="MYB_LIKE"/>
    <property type="match status" value="1"/>
</dbReference>
<evidence type="ECO:0000259" key="10">
    <source>
        <dbReference type="PROSITE" id="PS51293"/>
    </source>
</evidence>
<dbReference type="InterPro" id="IPR001005">
    <property type="entry name" value="SANT/Myb"/>
</dbReference>
<feature type="region of interest" description="Disordered" evidence="6">
    <location>
        <begin position="161"/>
        <end position="258"/>
    </location>
</feature>
<evidence type="ECO:0000256" key="2">
    <source>
        <dbReference type="ARBA" id="ARBA00022771"/>
    </source>
</evidence>
<dbReference type="PROSITE" id="PS51293">
    <property type="entry name" value="SANT"/>
    <property type="match status" value="1"/>
</dbReference>
<keyword evidence="2 5" id="KW-0863">Zinc-finger</keyword>
<evidence type="ECO:0000256" key="3">
    <source>
        <dbReference type="ARBA" id="ARBA00022833"/>
    </source>
</evidence>
<dbReference type="AlphaFoldDB" id="A0AAW1PIL9"/>
<dbReference type="GO" id="GO:0006338">
    <property type="term" value="P:chromatin remodeling"/>
    <property type="evidence" value="ECO:0007669"/>
    <property type="project" value="TreeGrafter"/>
</dbReference>
<dbReference type="Proteomes" id="UP001489004">
    <property type="component" value="Unassembled WGS sequence"/>
</dbReference>
<dbReference type="FunFam" id="1.10.10.60:FF:000110">
    <property type="entry name" value="Transcriptional adapter"/>
    <property type="match status" value="1"/>
</dbReference>
<dbReference type="CDD" id="cd02335">
    <property type="entry name" value="ZZ_ADA2"/>
    <property type="match status" value="1"/>
</dbReference>
<reference evidence="11 12" key="1">
    <citation type="journal article" date="2024" name="Nat. Commun.">
        <title>Phylogenomics reveals the evolutionary origins of lichenization in chlorophyte algae.</title>
        <authorList>
            <person name="Puginier C."/>
            <person name="Libourel C."/>
            <person name="Otte J."/>
            <person name="Skaloud P."/>
            <person name="Haon M."/>
            <person name="Grisel S."/>
            <person name="Petersen M."/>
            <person name="Berrin J.G."/>
            <person name="Delaux P.M."/>
            <person name="Dal Grande F."/>
            <person name="Keller J."/>
        </authorList>
    </citation>
    <scope>NUCLEOTIDE SEQUENCE [LARGE SCALE GENOMIC DNA]</scope>
    <source>
        <strain evidence="11 12">SAG 2043</strain>
    </source>
</reference>
<dbReference type="InterPro" id="IPR009057">
    <property type="entry name" value="Homeodomain-like_sf"/>
</dbReference>
<proteinExistence type="predicted"/>
<feature type="domain" description="Myb-like" evidence="7">
    <location>
        <begin position="94"/>
        <end position="138"/>
    </location>
</feature>